<dbReference type="OrthoDB" id="637682at2759"/>
<proteinExistence type="predicted"/>
<dbReference type="AlphaFoldDB" id="A0A835VE29"/>
<feature type="compositionally biased region" description="Low complexity" evidence="1">
    <location>
        <begin position="20"/>
        <end position="38"/>
    </location>
</feature>
<dbReference type="Pfam" id="PF01814">
    <property type="entry name" value="Hemerythrin"/>
    <property type="match status" value="1"/>
</dbReference>
<feature type="region of interest" description="Disordered" evidence="1">
    <location>
        <begin position="20"/>
        <end position="39"/>
    </location>
</feature>
<evidence type="ECO:0000256" key="1">
    <source>
        <dbReference type="SAM" id="MobiDB-lite"/>
    </source>
</evidence>
<sequence length="183" mass="20127">MTAPFAGDGVMALMPQEPVSSIDPTASSTSSSTSIAATGRIGSTKSSPILIFVLFHKAIRSELNGLHHAAVSFATDGSGDVRWLSERCRFLFDIYKNHCNAEDAVIFPALDIRVKNVARTYSLEHEGESNLFGQLLELLSSIVHRDNIFWREFASRIGAIKTSLNQHMAKEEEQACLLELTTE</sequence>
<gene>
    <name evidence="3" type="ORF">HPP92_006399</name>
</gene>
<dbReference type="EMBL" id="JADCNL010000002">
    <property type="protein sequence ID" value="KAG0493001.1"/>
    <property type="molecule type" value="Genomic_DNA"/>
</dbReference>
<comment type="caution">
    <text evidence="3">The sequence shown here is derived from an EMBL/GenBank/DDBJ whole genome shotgun (WGS) entry which is preliminary data.</text>
</comment>
<dbReference type="CDD" id="cd12108">
    <property type="entry name" value="Hr-like"/>
    <property type="match status" value="1"/>
</dbReference>
<reference evidence="3 4" key="1">
    <citation type="journal article" date="2020" name="Nat. Food">
        <title>A phased Vanilla planifolia genome enables genetic improvement of flavour and production.</title>
        <authorList>
            <person name="Hasing T."/>
            <person name="Tang H."/>
            <person name="Brym M."/>
            <person name="Khazi F."/>
            <person name="Huang T."/>
            <person name="Chambers A.H."/>
        </authorList>
    </citation>
    <scope>NUCLEOTIDE SEQUENCE [LARGE SCALE GENOMIC DNA]</scope>
    <source>
        <tissue evidence="3">Leaf</tissue>
    </source>
</reference>
<name>A0A835VE29_VANPL</name>
<dbReference type="Gene3D" id="1.20.120.520">
    <property type="entry name" value="nmb1532 protein domain like"/>
    <property type="match status" value="1"/>
</dbReference>
<organism evidence="3 4">
    <name type="scientific">Vanilla planifolia</name>
    <name type="common">Vanilla</name>
    <dbReference type="NCBI Taxonomy" id="51239"/>
    <lineage>
        <taxon>Eukaryota</taxon>
        <taxon>Viridiplantae</taxon>
        <taxon>Streptophyta</taxon>
        <taxon>Embryophyta</taxon>
        <taxon>Tracheophyta</taxon>
        <taxon>Spermatophyta</taxon>
        <taxon>Magnoliopsida</taxon>
        <taxon>Liliopsida</taxon>
        <taxon>Asparagales</taxon>
        <taxon>Orchidaceae</taxon>
        <taxon>Vanilloideae</taxon>
        <taxon>Vanilleae</taxon>
        <taxon>Vanilla</taxon>
    </lineage>
</organism>
<dbReference type="InterPro" id="IPR012312">
    <property type="entry name" value="Hemerythrin-like"/>
</dbReference>
<accession>A0A835VE29</accession>
<evidence type="ECO:0000313" key="4">
    <source>
        <dbReference type="Proteomes" id="UP000636800"/>
    </source>
</evidence>
<keyword evidence="4" id="KW-1185">Reference proteome</keyword>
<feature type="domain" description="Hemerythrin-like" evidence="2">
    <location>
        <begin position="51"/>
        <end position="173"/>
    </location>
</feature>
<dbReference type="Proteomes" id="UP000636800">
    <property type="component" value="Chromosome 2"/>
</dbReference>
<evidence type="ECO:0000313" key="3">
    <source>
        <dbReference type="EMBL" id="KAG0493001.1"/>
    </source>
</evidence>
<protein>
    <recommendedName>
        <fullName evidence="2">Hemerythrin-like domain-containing protein</fullName>
    </recommendedName>
</protein>
<evidence type="ECO:0000259" key="2">
    <source>
        <dbReference type="Pfam" id="PF01814"/>
    </source>
</evidence>